<name>A0ABV5MB18_9ACTN</name>
<sequence length="49" mass="4748">MRTLTAPQAAGVLALLAGTVVAARDDAPAGALAAAALGPATHDPRTAKR</sequence>
<accession>A0ABV5MB18</accession>
<evidence type="ECO:0000313" key="2">
    <source>
        <dbReference type="EMBL" id="MFB9446053.1"/>
    </source>
</evidence>
<keyword evidence="1" id="KW-0732">Signal</keyword>
<comment type="caution">
    <text evidence="2">The sequence shown here is derived from an EMBL/GenBank/DDBJ whole genome shotgun (WGS) entry which is preliminary data.</text>
</comment>
<evidence type="ECO:0000313" key="3">
    <source>
        <dbReference type="Proteomes" id="UP001589608"/>
    </source>
</evidence>
<dbReference type="EMBL" id="JBHMCA010000046">
    <property type="protein sequence ID" value="MFB9446053.1"/>
    <property type="molecule type" value="Genomic_DNA"/>
</dbReference>
<feature type="signal peptide" evidence="1">
    <location>
        <begin position="1"/>
        <end position="22"/>
    </location>
</feature>
<protein>
    <submittedName>
        <fullName evidence="2">Uncharacterized protein</fullName>
    </submittedName>
</protein>
<feature type="chain" id="PRO_5045572378" evidence="1">
    <location>
        <begin position="23"/>
        <end position="49"/>
    </location>
</feature>
<dbReference type="Proteomes" id="UP001589608">
    <property type="component" value="Unassembled WGS sequence"/>
</dbReference>
<gene>
    <name evidence="2" type="ORF">ACFFTR_23470</name>
</gene>
<evidence type="ECO:0000256" key="1">
    <source>
        <dbReference type="SAM" id="SignalP"/>
    </source>
</evidence>
<proteinExistence type="predicted"/>
<keyword evidence="3" id="KW-1185">Reference proteome</keyword>
<organism evidence="2 3">
    <name type="scientific">Dactylosporangium vinaceum</name>
    <dbReference type="NCBI Taxonomy" id="53362"/>
    <lineage>
        <taxon>Bacteria</taxon>
        <taxon>Bacillati</taxon>
        <taxon>Actinomycetota</taxon>
        <taxon>Actinomycetes</taxon>
        <taxon>Micromonosporales</taxon>
        <taxon>Micromonosporaceae</taxon>
        <taxon>Dactylosporangium</taxon>
    </lineage>
</organism>
<reference evidence="2 3" key="1">
    <citation type="submission" date="2024-09" db="EMBL/GenBank/DDBJ databases">
        <authorList>
            <person name="Sun Q."/>
            <person name="Mori K."/>
        </authorList>
    </citation>
    <scope>NUCLEOTIDE SEQUENCE [LARGE SCALE GENOMIC DNA]</scope>
    <source>
        <strain evidence="2 3">JCM 3307</strain>
    </source>
</reference>
<dbReference type="RefSeq" id="WP_223102056.1">
    <property type="nucleotide sequence ID" value="NZ_CP061913.1"/>
</dbReference>